<proteinExistence type="predicted"/>
<keyword evidence="5" id="KW-1185">Reference proteome</keyword>
<dbReference type="Proteomes" id="UP001302652">
    <property type="component" value="Chromosome 3"/>
</dbReference>
<evidence type="ECO:0000313" key="4">
    <source>
        <dbReference type="EMBL" id="WOD13891.1"/>
    </source>
</evidence>
<evidence type="ECO:0000313" key="5">
    <source>
        <dbReference type="Proteomes" id="UP001302652"/>
    </source>
</evidence>
<evidence type="ECO:0000259" key="3">
    <source>
        <dbReference type="Pfam" id="PF07992"/>
    </source>
</evidence>
<name>A0ABZ0E9K4_9BURK</name>
<protein>
    <submittedName>
        <fullName evidence="4">NAD(P)/FAD-dependent oxidoreductase</fullName>
    </submittedName>
</protein>
<dbReference type="InterPro" id="IPR023753">
    <property type="entry name" value="FAD/NAD-binding_dom"/>
</dbReference>
<dbReference type="InterPro" id="IPR036188">
    <property type="entry name" value="FAD/NAD-bd_sf"/>
</dbReference>
<dbReference type="Gene3D" id="3.50.50.60">
    <property type="entry name" value="FAD/NAD(P)-binding domain"/>
    <property type="match status" value="2"/>
</dbReference>
<reference evidence="4 5" key="1">
    <citation type="submission" date="2023-10" db="EMBL/GenBank/DDBJ databases">
        <title>Surface-active antibiotics is a multifunctional adaptation for post-fire microbes.</title>
        <authorList>
            <person name="Liu M.D."/>
            <person name="Du Y."/>
            <person name="Koupaei S.K."/>
            <person name="Kim N.R."/>
            <person name="Zhang W."/>
            <person name="Traxler M.F."/>
        </authorList>
    </citation>
    <scope>NUCLEOTIDE SEQUENCE [LARGE SCALE GENOMIC DNA]</scope>
    <source>
        <strain evidence="4 5">F3</strain>
    </source>
</reference>
<keyword evidence="2" id="KW-0560">Oxidoreductase</keyword>
<evidence type="ECO:0000256" key="1">
    <source>
        <dbReference type="ARBA" id="ARBA00022630"/>
    </source>
</evidence>
<dbReference type="RefSeq" id="WP_317015596.1">
    <property type="nucleotide sequence ID" value="NZ_CP136511.1"/>
</dbReference>
<organism evidence="4 5">
    <name type="scientific">Paraburkholderia kirstenboschensis</name>
    <dbReference type="NCBI Taxonomy" id="1245436"/>
    <lineage>
        <taxon>Bacteria</taxon>
        <taxon>Pseudomonadati</taxon>
        <taxon>Pseudomonadota</taxon>
        <taxon>Betaproteobacteria</taxon>
        <taxon>Burkholderiales</taxon>
        <taxon>Burkholderiaceae</taxon>
        <taxon>Paraburkholderia</taxon>
    </lineage>
</organism>
<keyword evidence="1" id="KW-0285">Flavoprotein</keyword>
<dbReference type="Pfam" id="PF07992">
    <property type="entry name" value="Pyr_redox_2"/>
    <property type="match status" value="1"/>
</dbReference>
<dbReference type="EMBL" id="CP136511">
    <property type="protein sequence ID" value="WOD13891.1"/>
    <property type="molecule type" value="Genomic_DNA"/>
</dbReference>
<accession>A0ABZ0E9K4</accession>
<dbReference type="SUPFAM" id="SSF51905">
    <property type="entry name" value="FAD/NAD(P)-binding domain"/>
    <property type="match status" value="1"/>
</dbReference>
<dbReference type="InterPro" id="IPR050097">
    <property type="entry name" value="Ferredoxin-NADP_redctase_2"/>
</dbReference>
<evidence type="ECO:0000256" key="2">
    <source>
        <dbReference type="ARBA" id="ARBA00023002"/>
    </source>
</evidence>
<sequence>MLVRATSLKNTLSQYLVDRITSAPNIEVRTCTEVTALAGNDVLEEITLTDVRTGRQSTVRTNWLFVCIGGVPQTEWAQEVGIVRDEGGYLVTGPDLQEYRANLNWPLERAPLHLETCVPGVFAAGDVRHASIKRVASAVGEGAMAVALVNRYLNSA</sequence>
<gene>
    <name evidence="4" type="ORF">RW095_08175</name>
</gene>
<dbReference type="PANTHER" id="PTHR48105">
    <property type="entry name" value="THIOREDOXIN REDUCTASE 1-RELATED-RELATED"/>
    <property type="match status" value="1"/>
</dbReference>
<feature type="domain" description="FAD/NAD(P)-binding" evidence="3">
    <location>
        <begin position="8"/>
        <end position="142"/>
    </location>
</feature>